<organism evidence="1 2">
    <name type="scientific">Hypoxylon rubiginosum</name>
    <dbReference type="NCBI Taxonomy" id="110542"/>
    <lineage>
        <taxon>Eukaryota</taxon>
        <taxon>Fungi</taxon>
        <taxon>Dikarya</taxon>
        <taxon>Ascomycota</taxon>
        <taxon>Pezizomycotina</taxon>
        <taxon>Sordariomycetes</taxon>
        <taxon>Xylariomycetidae</taxon>
        <taxon>Xylariales</taxon>
        <taxon>Hypoxylaceae</taxon>
        <taxon>Hypoxylon</taxon>
    </lineage>
</organism>
<reference evidence="1 2" key="1">
    <citation type="journal article" date="2022" name="New Phytol.">
        <title>Ecological generalism drives hyperdiversity of secondary metabolite gene clusters in xylarialean endophytes.</title>
        <authorList>
            <person name="Franco M.E.E."/>
            <person name="Wisecaver J.H."/>
            <person name="Arnold A.E."/>
            <person name="Ju Y.M."/>
            <person name="Slot J.C."/>
            <person name="Ahrendt S."/>
            <person name="Moore L.P."/>
            <person name="Eastman K.E."/>
            <person name="Scott K."/>
            <person name="Konkel Z."/>
            <person name="Mondo S.J."/>
            <person name="Kuo A."/>
            <person name="Hayes R.D."/>
            <person name="Haridas S."/>
            <person name="Andreopoulos B."/>
            <person name="Riley R."/>
            <person name="LaButti K."/>
            <person name="Pangilinan J."/>
            <person name="Lipzen A."/>
            <person name="Amirebrahimi M."/>
            <person name="Yan J."/>
            <person name="Adam C."/>
            <person name="Keymanesh K."/>
            <person name="Ng V."/>
            <person name="Louie K."/>
            <person name="Northen T."/>
            <person name="Drula E."/>
            <person name="Henrissat B."/>
            <person name="Hsieh H.M."/>
            <person name="Youens-Clark K."/>
            <person name="Lutzoni F."/>
            <person name="Miadlikowska J."/>
            <person name="Eastwood D.C."/>
            <person name="Hamelin R.C."/>
            <person name="Grigoriev I.V."/>
            <person name="U'Ren J.M."/>
        </authorList>
    </citation>
    <scope>NUCLEOTIDE SEQUENCE [LARGE SCALE GENOMIC DNA]</scope>
    <source>
        <strain evidence="1 2">ER1909</strain>
    </source>
</reference>
<keyword evidence="2" id="KW-1185">Reference proteome</keyword>
<name>A0ACC0DER7_9PEZI</name>
<protein>
    <submittedName>
        <fullName evidence="1">Uncharacterized protein</fullName>
    </submittedName>
</protein>
<accession>A0ACC0DER7</accession>
<dbReference type="EMBL" id="MU394288">
    <property type="protein sequence ID" value="KAI6091154.1"/>
    <property type="molecule type" value="Genomic_DNA"/>
</dbReference>
<evidence type="ECO:0000313" key="1">
    <source>
        <dbReference type="EMBL" id="KAI6091154.1"/>
    </source>
</evidence>
<gene>
    <name evidence="1" type="ORF">F4821DRAFT_227609</name>
</gene>
<comment type="caution">
    <text evidence="1">The sequence shown here is derived from an EMBL/GenBank/DDBJ whole genome shotgun (WGS) entry which is preliminary data.</text>
</comment>
<dbReference type="Proteomes" id="UP001497680">
    <property type="component" value="Unassembled WGS sequence"/>
</dbReference>
<evidence type="ECO:0000313" key="2">
    <source>
        <dbReference type="Proteomes" id="UP001497680"/>
    </source>
</evidence>
<sequence>MDEEYYYNMNYHNKNDVPQAEADADAFESEERDPRMRETRRILREDWRLSANTKTVLLLVTQIPEGCWTNITTLQKHIALHMKTRRGLRALASNPTFIEKALAENWLGNDRVPCHRVVGGFCYPTIWVAGHVHDPELLLVEGVRLGAGQVPLGKPWDGFSGCPKATKVLLVRN</sequence>
<proteinExistence type="predicted"/>